<dbReference type="SUPFAM" id="SSF158472">
    <property type="entry name" value="HAMP domain-like"/>
    <property type="match status" value="1"/>
</dbReference>
<evidence type="ECO:0000313" key="15">
    <source>
        <dbReference type="EMBL" id="AHE56523.1"/>
    </source>
</evidence>
<feature type="domain" description="HAMP" evidence="14">
    <location>
        <begin position="230"/>
        <end position="283"/>
    </location>
</feature>
<dbReference type="PANTHER" id="PTHR43047">
    <property type="entry name" value="TWO-COMPONENT HISTIDINE PROTEIN KINASE"/>
    <property type="match status" value="1"/>
</dbReference>
<feature type="modified residue" description="4-aspartylphosphate" evidence="8">
    <location>
        <position position="1009"/>
    </location>
</feature>
<dbReference type="InterPro" id="IPR003018">
    <property type="entry name" value="GAF"/>
</dbReference>
<dbReference type="OrthoDB" id="9801651at2"/>
<evidence type="ECO:0000259" key="13">
    <source>
        <dbReference type="PROSITE" id="PS50110"/>
    </source>
</evidence>
<protein>
    <recommendedName>
        <fullName evidence="3">histidine kinase</fullName>
        <ecNumber evidence="3">2.7.13.3</ecNumber>
    </recommendedName>
</protein>
<dbReference type="InterPro" id="IPR005467">
    <property type="entry name" value="His_kinase_dom"/>
</dbReference>
<evidence type="ECO:0000256" key="9">
    <source>
        <dbReference type="SAM" id="Coils"/>
    </source>
</evidence>
<dbReference type="InterPro" id="IPR036890">
    <property type="entry name" value="HATPase_C_sf"/>
</dbReference>
<dbReference type="Pfam" id="PF13185">
    <property type="entry name" value="GAF_2"/>
    <property type="match status" value="1"/>
</dbReference>
<feature type="domain" description="Response regulatory" evidence="13">
    <location>
        <begin position="1095"/>
        <end position="1212"/>
    </location>
</feature>
<evidence type="ECO:0000256" key="8">
    <source>
        <dbReference type="PROSITE-ProRule" id="PRU00169"/>
    </source>
</evidence>
<dbReference type="InterPro" id="IPR001789">
    <property type="entry name" value="Sig_transdc_resp-reg_receiver"/>
</dbReference>
<dbReference type="HOGENOM" id="CLU_000445_127_1_5"/>
<dbReference type="SUPFAM" id="SSF47384">
    <property type="entry name" value="Homodimeric domain of signal transducing histidine kinase"/>
    <property type="match status" value="1"/>
</dbReference>
<gene>
    <name evidence="15" type="ORF">NX02_24580</name>
</gene>
<keyword evidence="4 8" id="KW-0597">Phosphoprotein</keyword>
<evidence type="ECO:0000256" key="1">
    <source>
        <dbReference type="ARBA" id="ARBA00000085"/>
    </source>
</evidence>
<dbReference type="CDD" id="cd00156">
    <property type="entry name" value="REC"/>
    <property type="match status" value="1"/>
</dbReference>
<dbReference type="CDD" id="cd00082">
    <property type="entry name" value="HisKA"/>
    <property type="match status" value="1"/>
</dbReference>
<dbReference type="InterPro" id="IPR036097">
    <property type="entry name" value="HisK_dim/P_sf"/>
</dbReference>
<dbReference type="Pfam" id="PF00512">
    <property type="entry name" value="HisKA"/>
    <property type="match status" value="1"/>
</dbReference>
<dbReference type="AlphaFoldDB" id="W0AJS8"/>
<dbReference type="CDD" id="cd17546">
    <property type="entry name" value="REC_hyHK_CKI1_RcsC-like"/>
    <property type="match status" value="1"/>
</dbReference>
<keyword evidence="9" id="KW-0175">Coiled coil</keyword>
<evidence type="ECO:0000256" key="6">
    <source>
        <dbReference type="ARBA" id="ARBA00022777"/>
    </source>
</evidence>
<proteinExistence type="predicted"/>
<dbReference type="RefSeq" id="WP_025294632.1">
    <property type="nucleotide sequence ID" value="NZ_CP006644.1"/>
</dbReference>
<dbReference type="InterPro" id="IPR003594">
    <property type="entry name" value="HATPase_dom"/>
</dbReference>
<dbReference type="SMART" id="SM00388">
    <property type="entry name" value="HisKA"/>
    <property type="match status" value="1"/>
</dbReference>
<dbReference type="SMART" id="SM00448">
    <property type="entry name" value="REC"/>
    <property type="match status" value="3"/>
</dbReference>
<feature type="domain" description="Response regulatory" evidence="13">
    <location>
        <begin position="960"/>
        <end position="1074"/>
    </location>
</feature>
<name>W0AJS8_9SPHN</name>
<evidence type="ECO:0000259" key="12">
    <source>
        <dbReference type="PROSITE" id="PS50109"/>
    </source>
</evidence>
<evidence type="ECO:0000256" key="2">
    <source>
        <dbReference type="ARBA" id="ARBA00004370"/>
    </source>
</evidence>
<keyword evidence="11" id="KW-0812">Transmembrane</keyword>
<dbReference type="Gene3D" id="6.10.340.10">
    <property type="match status" value="1"/>
</dbReference>
<dbReference type="Gene3D" id="3.30.450.40">
    <property type="match status" value="1"/>
</dbReference>
<dbReference type="PATRIC" id="fig|1123269.5.peg.4815"/>
<dbReference type="GO" id="GO:0000155">
    <property type="term" value="F:phosphorelay sensor kinase activity"/>
    <property type="evidence" value="ECO:0007669"/>
    <property type="project" value="InterPro"/>
</dbReference>
<dbReference type="Pfam" id="PF00672">
    <property type="entry name" value="HAMP"/>
    <property type="match status" value="1"/>
</dbReference>
<evidence type="ECO:0000256" key="7">
    <source>
        <dbReference type="ARBA" id="ARBA00023012"/>
    </source>
</evidence>
<dbReference type="PROSITE" id="PS50885">
    <property type="entry name" value="HAMP"/>
    <property type="match status" value="1"/>
</dbReference>
<keyword evidence="16" id="KW-1185">Reference proteome</keyword>
<dbReference type="InterPro" id="IPR007891">
    <property type="entry name" value="CHASE3"/>
</dbReference>
<keyword evidence="11" id="KW-0472">Membrane</keyword>
<evidence type="ECO:0000256" key="5">
    <source>
        <dbReference type="ARBA" id="ARBA00022679"/>
    </source>
</evidence>
<feature type="domain" description="Histidine kinase" evidence="12">
    <location>
        <begin position="550"/>
        <end position="772"/>
    </location>
</feature>
<dbReference type="EC" id="2.7.13.3" evidence="3"/>
<feature type="domain" description="Response regulatory" evidence="13">
    <location>
        <begin position="838"/>
        <end position="951"/>
    </location>
</feature>
<dbReference type="PROSITE" id="PS50110">
    <property type="entry name" value="RESPONSE_REGULATORY"/>
    <property type="match status" value="3"/>
</dbReference>
<dbReference type="eggNOG" id="COG0642">
    <property type="taxonomic scope" value="Bacteria"/>
</dbReference>
<dbReference type="GO" id="GO:0009927">
    <property type="term" value="F:histidine phosphotransfer kinase activity"/>
    <property type="evidence" value="ECO:0007669"/>
    <property type="project" value="TreeGrafter"/>
</dbReference>
<dbReference type="PANTHER" id="PTHR43047:SF63">
    <property type="entry name" value="HISTIDINE KINASE"/>
    <property type="match status" value="1"/>
</dbReference>
<keyword evidence="6" id="KW-0418">Kinase</keyword>
<evidence type="ECO:0000256" key="4">
    <source>
        <dbReference type="ARBA" id="ARBA00022553"/>
    </source>
</evidence>
<feature type="compositionally biased region" description="Low complexity" evidence="10">
    <location>
        <begin position="780"/>
        <end position="804"/>
    </location>
</feature>
<dbReference type="eggNOG" id="COG5002">
    <property type="taxonomic scope" value="Bacteria"/>
</dbReference>
<dbReference type="EMBL" id="CP006644">
    <property type="protein sequence ID" value="AHE56523.1"/>
    <property type="molecule type" value="Genomic_DNA"/>
</dbReference>
<reference evidence="15 16" key="1">
    <citation type="submission" date="2013-07" db="EMBL/GenBank/DDBJ databases">
        <title>Completed genome of Sphingomonas sanxanigenens NX02.</title>
        <authorList>
            <person name="Ma T."/>
            <person name="Huang H."/>
            <person name="Wu M."/>
            <person name="Li X."/>
            <person name="Li G."/>
        </authorList>
    </citation>
    <scope>NUCLEOTIDE SEQUENCE [LARGE SCALE GENOMIC DNA]</scope>
    <source>
        <strain evidence="15 16">NX02</strain>
    </source>
</reference>
<dbReference type="KEGG" id="ssan:NX02_24580"/>
<dbReference type="Pfam" id="PF05227">
    <property type="entry name" value="CHASE3"/>
    <property type="match status" value="1"/>
</dbReference>
<comment type="catalytic activity">
    <reaction evidence="1">
        <text>ATP + protein L-histidine = ADP + protein N-phospho-L-histidine.</text>
        <dbReference type="EC" id="2.7.13.3"/>
    </reaction>
</comment>
<dbReference type="Pfam" id="PF02518">
    <property type="entry name" value="HATPase_c"/>
    <property type="match status" value="1"/>
</dbReference>
<dbReference type="SUPFAM" id="SSF55781">
    <property type="entry name" value="GAF domain-like"/>
    <property type="match status" value="1"/>
</dbReference>
<dbReference type="SUPFAM" id="SSF52172">
    <property type="entry name" value="CheY-like"/>
    <property type="match status" value="3"/>
</dbReference>
<feature type="region of interest" description="Disordered" evidence="10">
    <location>
        <begin position="780"/>
        <end position="818"/>
    </location>
</feature>
<accession>W0AJS8</accession>
<evidence type="ECO:0000256" key="3">
    <source>
        <dbReference type="ARBA" id="ARBA00012438"/>
    </source>
</evidence>
<dbReference type="GO" id="GO:0005886">
    <property type="term" value="C:plasma membrane"/>
    <property type="evidence" value="ECO:0007669"/>
    <property type="project" value="TreeGrafter"/>
</dbReference>
<dbReference type="SUPFAM" id="SSF55874">
    <property type="entry name" value="ATPase domain of HSP90 chaperone/DNA topoisomerase II/histidine kinase"/>
    <property type="match status" value="1"/>
</dbReference>
<keyword evidence="11" id="KW-1133">Transmembrane helix</keyword>
<dbReference type="InterPro" id="IPR004358">
    <property type="entry name" value="Sig_transdc_His_kin-like_C"/>
</dbReference>
<feature type="modified residue" description="4-aspartylphosphate" evidence="8">
    <location>
        <position position="1145"/>
    </location>
</feature>
<comment type="subcellular location">
    <subcellularLocation>
        <location evidence="2">Membrane</location>
    </subcellularLocation>
</comment>
<keyword evidence="5" id="KW-0808">Transferase</keyword>
<dbReference type="Gene3D" id="3.30.565.10">
    <property type="entry name" value="Histidine kinase-like ATPase, C-terminal domain"/>
    <property type="match status" value="1"/>
</dbReference>
<dbReference type="InterPro" id="IPR029016">
    <property type="entry name" value="GAF-like_dom_sf"/>
</dbReference>
<evidence type="ECO:0000259" key="14">
    <source>
        <dbReference type="PROSITE" id="PS50885"/>
    </source>
</evidence>
<dbReference type="Gene3D" id="3.40.50.2300">
    <property type="match status" value="3"/>
</dbReference>
<dbReference type="eggNOG" id="COG0745">
    <property type="taxonomic scope" value="Bacteria"/>
</dbReference>
<feature type="modified residue" description="4-aspartylphosphate" evidence="8">
    <location>
        <position position="887"/>
    </location>
</feature>
<dbReference type="Proteomes" id="UP000018851">
    <property type="component" value="Chromosome"/>
</dbReference>
<dbReference type="InterPro" id="IPR003660">
    <property type="entry name" value="HAMP_dom"/>
</dbReference>
<keyword evidence="7" id="KW-0902">Two-component regulatory system</keyword>
<dbReference type="CDD" id="cd16922">
    <property type="entry name" value="HATPase_EvgS-ArcB-TorS-like"/>
    <property type="match status" value="1"/>
</dbReference>
<dbReference type="CDD" id="cd06225">
    <property type="entry name" value="HAMP"/>
    <property type="match status" value="1"/>
</dbReference>
<dbReference type="PROSITE" id="PS50109">
    <property type="entry name" value="HIS_KIN"/>
    <property type="match status" value="1"/>
</dbReference>
<dbReference type="InterPro" id="IPR003661">
    <property type="entry name" value="HisK_dim/P_dom"/>
</dbReference>
<sequence>MPDARPTSTTDSVGDETRHGDNWLQRISVRWKLIAAFGLLLLMILATRGINIVVQQNLADASRWAAHTHVVLRAFDRLRLAAADSEAGLEDAMVLRGAAARRQVDSGQGEFDEAVAALDRLTADNPTQQQRLQRIMTLVDDWRTNAVVPMQAAIRRGDSPETIERLLLRGRGIRDRLLGEIERGQRDEQRLLEVRNARMNRLLSLVQTIGWITLAIGIAIVLLSLRFTQRQVVEPLTRTAELMSRLVRGDRDFAVEGVRRGDELGELARGLTRFQGHLAELDRVATVKTGVAETMTAIQSTDGIDDFTQRLLQALIGCLQAQIAILYIPEADGETLRFAGGIGLDADAARGLRFRPGEGLVGQSAASRQPVRLNDLPSDYFRIRSGSGEIAPTTVWIVPVLVRGRLMAALEFASVAPFDEKDQAFLNELLPVLGVSIENLMRARRTQELLSETQAQAIELKASEESLRTQEEELRATNDALQANARRLRASEEELRTHTEELEASNEELRQRTDQLAAEKRRVEIAQAEIEAKARDVEQASRYKSEFLANMSHELRTPLNSLLILSRELAQNRSGNLGPDDVESAQYVHEAGASLLRLINDILDLSKIESGRMELAVHELRLGDLAGELLRHFRHVAAEKALTLDVTVEDGAPEAIRTDTAKLSQITNNLLSNAFKFTGTGGAVVVTIGRAAAEGMIRIAVQDSGIGIPEDKLSKVFEAFEQVDASTSRQYGGTGLGLAIARNLARALGGDLTLESRLGEGSRFTLTLPERIEAVSTVAPSLPAPAPSASTSAPTPTAAPVQPAKRTDPPAILSPGGDVVPTDVVGDDRRLIQPGAAVILIVEDDLRFAKIMLDVVRSKNYAGLVAGDGESGIALARRYKPRGILLDAMLPGMDGWTVIERLKEDDGTRHIPVHFISATDEAPRARALGAIGFLTKPVTREDIADVFGRFEHYAGERMRRVLVVEDDEGVRLSVRKLIAAPGLEIVEAGAGAEGLARLAEAPFDCIVLDLGLPDMDGFTFLAEARAHGEIPPVVVYSGRDLTPEENLRLHEYTDSVVIKGARSVDRLVDEVSLFLHAVRAPSPEQGKTGSLAGRNVLIVDDDVRNLYALAKALRAQGLVVRVVQGGQQALDLLDGENEIELVLMDIMMPGMDGYETMRQLRQRPRYRDIPIIALTAKAMMDDRQKCLDAGASDYLPKPIDLDRLLSQAQVWLGSR</sequence>
<dbReference type="Gene3D" id="1.10.287.130">
    <property type="match status" value="1"/>
</dbReference>
<evidence type="ECO:0000313" key="16">
    <source>
        <dbReference type="Proteomes" id="UP000018851"/>
    </source>
</evidence>
<organism evidence="15 16">
    <name type="scientific">Sphingomonas sanxanigenens DSM 19645 = NX02</name>
    <dbReference type="NCBI Taxonomy" id="1123269"/>
    <lineage>
        <taxon>Bacteria</taxon>
        <taxon>Pseudomonadati</taxon>
        <taxon>Pseudomonadota</taxon>
        <taxon>Alphaproteobacteria</taxon>
        <taxon>Sphingomonadales</taxon>
        <taxon>Sphingomonadaceae</taxon>
        <taxon>Sphingomonas</taxon>
    </lineage>
</organism>
<feature type="coiled-coil region" evidence="9">
    <location>
        <begin position="460"/>
        <end position="536"/>
    </location>
</feature>
<dbReference type="SMART" id="SM00065">
    <property type="entry name" value="GAF"/>
    <property type="match status" value="1"/>
</dbReference>
<dbReference type="FunFam" id="3.30.565.10:FF:000010">
    <property type="entry name" value="Sensor histidine kinase RcsC"/>
    <property type="match status" value="1"/>
</dbReference>
<feature type="transmembrane region" description="Helical" evidence="11">
    <location>
        <begin position="33"/>
        <end position="54"/>
    </location>
</feature>
<dbReference type="SMART" id="SM00387">
    <property type="entry name" value="HATPase_c"/>
    <property type="match status" value="1"/>
</dbReference>
<dbReference type="InterPro" id="IPR011006">
    <property type="entry name" value="CheY-like_superfamily"/>
</dbReference>
<evidence type="ECO:0000256" key="11">
    <source>
        <dbReference type="SAM" id="Phobius"/>
    </source>
</evidence>
<evidence type="ECO:0000256" key="10">
    <source>
        <dbReference type="SAM" id="MobiDB-lite"/>
    </source>
</evidence>
<dbReference type="STRING" id="1123269.NX02_24580"/>
<dbReference type="SMART" id="SM00304">
    <property type="entry name" value="HAMP"/>
    <property type="match status" value="1"/>
</dbReference>
<dbReference type="Pfam" id="PF00072">
    <property type="entry name" value="Response_reg"/>
    <property type="match status" value="3"/>
</dbReference>
<dbReference type="PRINTS" id="PR00344">
    <property type="entry name" value="BCTRLSENSOR"/>
</dbReference>
<feature type="transmembrane region" description="Helical" evidence="11">
    <location>
        <begin position="202"/>
        <end position="225"/>
    </location>
</feature>